<dbReference type="EMBL" id="SDEE01000798">
    <property type="protein sequence ID" value="RXW13940.1"/>
    <property type="molecule type" value="Genomic_DNA"/>
</dbReference>
<keyword evidence="8" id="KW-1185">Reference proteome</keyword>
<dbReference type="PROSITE" id="PS00518">
    <property type="entry name" value="ZF_RING_1"/>
    <property type="match status" value="1"/>
</dbReference>
<evidence type="ECO:0000256" key="1">
    <source>
        <dbReference type="ARBA" id="ARBA00022723"/>
    </source>
</evidence>
<evidence type="ECO:0000256" key="2">
    <source>
        <dbReference type="ARBA" id="ARBA00022771"/>
    </source>
</evidence>
<dbReference type="InterPro" id="IPR013083">
    <property type="entry name" value="Znf_RING/FYVE/PHD"/>
</dbReference>
<accession>A0A4Q2D3R0</accession>
<dbReference type="GO" id="GO:0008270">
    <property type="term" value="F:zinc ion binding"/>
    <property type="evidence" value="ECO:0007669"/>
    <property type="project" value="UniProtKB-KW"/>
</dbReference>
<feature type="compositionally biased region" description="Basic and acidic residues" evidence="5">
    <location>
        <begin position="217"/>
        <end position="228"/>
    </location>
</feature>
<evidence type="ECO:0000313" key="8">
    <source>
        <dbReference type="Proteomes" id="UP000290288"/>
    </source>
</evidence>
<dbReference type="Proteomes" id="UP000290288">
    <property type="component" value="Unassembled WGS sequence"/>
</dbReference>
<feature type="domain" description="RING-type" evidence="6">
    <location>
        <begin position="7"/>
        <end position="46"/>
    </location>
</feature>
<protein>
    <recommendedName>
        <fullName evidence="6">RING-type domain-containing protein</fullName>
    </recommendedName>
</protein>
<proteinExistence type="predicted"/>
<dbReference type="PROSITE" id="PS50089">
    <property type="entry name" value="ZF_RING_2"/>
    <property type="match status" value="1"/>
</dbReference>
<evidence type="ECO:0000313" key="7">
    <source>
        <dbReference type="EMBL" id="RXW13940.1"/>
    </source>
</evidence>
<dbReference type="SUPFAM" id="SSF57850">
    <property type="entry name" value="RING/U-box"/>
    <property type="match status" value="1"/>
</dbReference>
<evidence type="ECO:0000259" key="6">
    <source>
        <dbReference type="PROSITE" id="PS50089"/>
    </source>
</evidence>
<evidence type="ECO:0000256" key="5">
    <source>
        <dbReference type="SAM" id="MobiDB-lite"/>
    </source>
</evidence>
<dbReference type="InterPro" id="IPR001841">
    <property type="entry name" value="Znf_RING"/>
</dbReference>
<sequence>MSSLPSCGVCTNAIHPIDRPAKHIVCGHVFCSECIFQLVIEGKSCPYKCRSGAPLRFRDARTLPFSIVSTSESEDYTAVLGVIQAVSLQRQNLQQLADNNSKRIKTLSARITNQTSSLSRFAASTRKATANQKEALQRLGGTEGRLSQEIEREKTLLAELAAAQHRLSQAKASLSKARSSNILRGLEAAGKGIPLTPGLDILADAASVLCGKRKRDHTSLSEHYDPRPTRRRRIA</sequence>
<dbReference type="OrthoDB" id="2904179at2759"/>
<keyword evidence="3" id="KW-0862">Zinc</keyword>
<gene>
    <name evidence="7" type="ORF">EST38_g11913</name>
</gene>
<evidence type="ECO:0000256" key="4">
    <source>
        <dbReference type="PROSITE-ProRule" id="PRU00175"/>
    </source>
</evidence>
<evidence type="ECO:0000256" key="3">
    <source>
        <dbReference type="ARBA" id="ARBA00022833"/>
    </source>
</evidence>
<feature type="region of interest" description="Disordered" evidence="5">
    <location>
        <begin position="214"/>
        <end position="235"/>
    </location>
</feature>
<dbReference type="InterPro" id="IPR017907">
    <property type="entry name" value="Znf_RING_CS"/>
</dbReference>
<dbReference type="Gene3D" id="3.30.40.10">
    <property type="entry name" value="Zinc/RING finger domain, C3HC4 (zinc finger)"/>
    <property type="match status" value="1"/>
</dbReference>
<organism evidence="7 8">
    <name type="scientific">Candolleomyces aberdarensis</name>
    <dbReference type="NCBI Taxonomy" id="2316362"/>
    <lineage>
        <taxon>Eukaryota</taxon>
        <taxon>Fungi</taxon>
        <taxon>Dikarya</taxon>
        <taxon>Basidiomycota</taxon>
        <taxon>Agaricomycotina</taxon>
        <taxon>Agaricomycetes</taxon>
        <taxon>Agaricomycetidae</taxon>
        <taxon>Agaricales</taxon>
        <taxon>Agaricineae</taxon>
        <taxon>Psathyrellaceae</taxon>
        <taxon>Candolleomyces</taxon>
    </lineage>
</organism>
<name>A0A4Q2D3R0_9AGAR</name>
<dbReference type="AlphaFoldDB" id="A0A4Q2D3R0"/>
<keyword evidence="2 4" id="KW-0863">Zinc-finger</keyword>
<keyword evidence="1" id="KW-0479">Metal-binding</keyword>
<comment type="caution">
    <text evidence="7">The sequence shown here is derived from an EMBL/GenBank/DDBJ whole genome shotgun (WGS) entry which is preliminary data.</text>
</comment>
<reference evidence="7 8" key="1">
    <citation type="submission" date="2019-01" db="EMBL/GenBank/DDBJ databases">
        <title>Draft genome sequence of Psathyrella aberdarensis IHI B618.</title>
        <authorList>
            <person name="Buettner E."/>
            <person name="Kellner H."/>
        </authorList>
    </citation>
    <scope>NUCLEOTIDE SEQUENCE [LARGE SCALE GENOMIC DNA]</scope>
    <source>
        <strain evidence="7 8">IHI B618</strain>
    </source>
</reference>